<accession>A0ABS8TDP3</accession>
<proteinExistence type="predicted"/>
<feature type="non-terminal residue" evidence="1">
    <location>
        <position position="1"/>
    </location>
</feature>
<organism evidence="1 2">
    <name type="scientific">Datura stramonium</name>
    <name type="common">Jimsonweed</name>
    <name type="synonym">Common thornapple</name>
    <dbReference type="NCBI Taxonomy" id="4076"/>
    <lineage>
        <taxon>Eukaryota</taxon>
        <taxon>Viridiplantae</taxon>
        <taxon>Streptophyta</taxon>
        <taxon>Embryophyta</taxon>
        <taxon>Tracheophyta</taxon>
        <taxon>Spermatophyta</taxon>
        <taxon>Magnoliopsida</taxon>
        <taxon>eudicotyledons</taxon>
        <taxon>Gunneridae</taxon>
        <taxon>Pentapetalae</taxon>
        <taxon>asterids</taxon>
        <taxon>lamiids</taxon>
        <taxon>Solanales</taxon>
        <taxon>Solanaceae</taxon>
        <taxon>Solanoideae</taxon>
        <taxon>Datureae</taxon>
        <taxon>Datura</taxon>
    </lineage>
</organism>
<gene>
    <name evidence="1" type="ORF">HAX54_007920</name>
</gene>
<sequence length="150" mass="17245">DVSVYVLRVPRAWNMGEDSTVEHLDALSRKQEFRARGRCYGAASPHFPVQQASRGILYPRRVHLYRNFIILKSKCYQIASNYKFFLGNDFRIYEERIYKVESLKLAQFDGLYGVEAATQGAKDNHEVPMGLCVLIGQYEVASDYIEARAI</sequence>
<name>A0ABS8TDP3_DATST</name>
<dbReference type="Proteomes" id="UP000823775">
    <property type="component" value="Unassembled WGS sequence"/>
</dbReference>
<comment type="caution">
    <text evidence="1">The sequence shown here is derived from an EMBL/GenBank/DDBJ whole genome shotgun (WGS) entry which is preliminary data.</text>
</comment>
<keyword evidence="2" id="KW-1185">Reference proteome</keyword>
<dbReference type="EMBL" id="JACEIK010001406">
    <property type="protein sequence ID" value="MCD7469116.1"/>
    <property type="molecule type" value="Genomic_DNA"/>
</dbReference>
<evidence type="ECO:0000313" key="2">
    <source>
        <dbReference type="Proteomes" id="UP000823775"/>
    </source>
</evidence>
<evidence type="ECO:0000313" key="1">
    <source>
        <dbReference type="EMBL" id="MCD7469116.1"/>
    </source>
</evidence>
<reference evidence="1 2" key="1">
    <citation type="journal article" date="2021" name="BMC Genomics">
        <title>Datura genome reveals duplications of psychoactive alkaloid biosynthetic genes and high mutation rate following tissue culture.</title>
        <authorList>
            <person name="Rajewski A."/>
            <person name="Carter-House D."/>
            <person name="Stajich J."/>
            <person name="Litt A."/>
        </authorList>
    </citation>
    <scope>NUCLEOTIDE SEQUENCE [LARGE SCALE GENOMIC DNA]</scope>
    <source>
        <strain evidence="1">AR-01</strain>
    </source>
</reference>
<protein>
    <submittedName>
        <fullName evidence="1">Uncharacterized protein</fullName>
    </submittedName>
</protein>